<dbReference type="PROSITE" id="PS50871">
    <property type="entry name" value="C1Q"/>
    <property type="match status" value="1"/>
</dbReference>
<dbReference type="InterPro" id="IPR050822">
    <property type="entry name" value="Cerebellin_Synaptic_Org"/>
</dbReference>
<dbReference type="Ensembl" id="ENSTNIT00000019475.1">
    <property type="protein sequence ID" value="ENSTNIP00000019246.1"/>
    <property type="gene ID" value="ENSTNIG00000016155.1"/>
</dbReference>
<dbReference type="SMART" id="SM00110">
    <property type="entry name" value="C1Q"/>
    <property type="match status" value="1"/>
</dbReference>
<dbReference type="InParanoid" id="H3DFF2"/>
<sequence>VVLLVLLIGLCGSGALGEFLDSPRNGTDPDVWAAVEELRTGLKAATDRLTSAESKLSELENQNSATSKVAFYAALSNVGHIGPFNTDIILKYEKVFTNVGQAYDRNTGYFTAPVSGAYYFQFTLVGYQAYDTGVVFLRNNMPIMYNVEWKRTFNLEYITNSLILELQAGETVSLRLPRGHSTYDDGNNLGTFSGSLLFTL</sequence>
<reference evidence="8" key="1">
    <citation type="journal article" date="2004" name="Nature">
        <title>Genome duplication in the teleost fish Tetraodon nigroviridis reveals the early vertebrate proto-karyotype.</title>
        <authorList>
            <person name="Jaillon O."/>
            <person name="Aury J.-M."/>
            <person name="Brunet F."/>
            <person name="Petit J.-L."/>
            <person name="Stange-Thomann N."/>
            <person name="Mauceli E."/>
            <person name="Bouneau L."/>
            <person name="Fischer C."/>
            <person name="Ozouf-Costaz C."/>
            <person name="Bernot A."/>
            <person name="Nicaud S."/>
            <person name="Jaffe D."/>
            <person name="Fisher S."/>
            <person name="Lutfalla G."/>
            <person name="Dossat C."/>
            <person name="Segurens B."/>
            <person name="Dasilva C."/>
            <person name="Salanoubat M."/>
            <person name="Levy M."/>
            <person name="Boudet N."/>
            <person name="Castellano S."/>
            <person name="Anthouard V."/>
            <person name="Jubin C."/>
            <person name="Castelli V."/>
            <person name="Katinka M."/>
            <person name="Vacherie B."/>
            <person name="Biemont C."/>
            <person name="Skalli Z."/>
            <person name="Cattolico L."/>
            <person name="Poulain J."/>
            <person name="De Berardinis V."/>
            <person name="Cruaud C."/>
            <person name="Duprat S."/>
            <person name="Brottier P."/>
            <person name="Coutanceau J.-P."/>
            <person name="Gouzy J."/>
            <person name="Parra G."/>
            <person name="Lardier G."/>
            <person name="Chapple C."/>
            <person name="McKernan K.J."/>
            <person name="McEwan P."/>
            <person name="Bosak S."/>
            <person name="Kellis M."/>
            <person name="Volff J.-N."/>
            <person name="Guigo R."/>
            <person name="Zody M.C."/>
            <person name="Mesirov J."/>
            <person name="Lindblad-Toh K."/>
            <person name="Birren B."/>
            <person name="Nusbaum C."/>
            <person name="Kahn D."/>
            <person name="Robinson-Rechavi M."/>
            <person name="Laudet V."/>
            <person name="Schachter V."/>
            <person name="Quetier F."/>
            <person name="Saurin W."/>
            <person name="Scarpelli C."/>
            <person name="Wincker P."/>
            <person name="Lander E.S."/>
            <person name="Weissenbach J."/>
            <person name="Roest Crollius H."/>
        </authorList>
    </citation>
    <scope>NUCLEOTIDE SEQUENCE [LARGE SCALE GENOMIC DNA]</scope>
</reference>
<dbReference type="AlphaFoldDB" id="H3DFF2"/>
<feature type="signal peptide" evidence="5">
    <location>
        <begin position="1"/>
        <end position="17"/>
    </location>
</feature>
<proteinExistence type="predicted"/>
<feature type="chain" id="PRO_5003583197" description="C1q domain-containing protein" evidence="5">
    <location>
        <begin position="18"/>
        <end position="200"/>
    </location>
</feature>
<name>H3DFF2_TETNG</name>
<keyword evidence="2" id="KW-0964">Secreted</keyword>
<evidence type="ECO:0000259" key="6">
    <source>
        <dbReference type="PROSITE" id="PS50871"/>
    </source>
</evidence>
<evidence type="ECO:0000256" key="4">
    <source>
        <dbReference type="SAM" id="Coils"/>
    </source>
</evidence>
<dbReference type="PANTHER" id="PTHR22923">
    <property type="entry name" value="CEREBELLIN-RELATED"/>
    <property type="match status" value="1"/>
</dbReference>
<evidence type="ECO:0000313" key="8">
    <source>
        <dbReference type="Proteomes" id="UP000007303"/>
    </source>
</evidence>
<keyword evidence="3 5" id="KW-0732">Signal</keyword>
<dbReference type="InterPro" id="IPR008983">
    <property type="entry name" value="Tumour_necrosis_fac-like_dom"/>
</dbReference>
<evidence type="ECO:0000256" key="3">
    <source>
        <dbReference type="ARBA" id="ARBA00022729"/>
    </source>
</evidence>
<organism evidence="7 8">
    <name type="scientific">Tetraodon nigroviridis</name>
    <name type="common">Spotted green pufferfish</name>
    <name type="synonym">Chelonodon nigroviridis</name>
    <dbReference type="NCBI Taxonomy" id="99883"/>
    <lineage>
        <taxon>Eukaryota</taxon>
        <taxon>Metazoa</taxon>
        <taxon>Chordata</taxon>
        <taxon>Craniata</taxon>
        <taxon>Vertebrata</taxon>
        <taxon>Euteleostomi</taxon>
        <taxon>Actinopterygii</taxon>
        <taxon>Neopterygii</taxon>
        <taxon>Teleostei</taxon>
        <taxon>Neoteleostei</taxon>
        <taxon>Acanthomorphata</taxon>
        <taxon>Eupercaria</taxon>
        <taxon>Tetraodontiformes</taxon>
        <taxon>Tetradontoidea</taxon>
        <taxon>Tetraodontidae</taxon>
        <taxon>Tetraodon</taxon>
    </lineage>
</organism>
<keyword evidence="8" id="KW-1185">Reference proteome</keyword>
<reference evidence="7" key="2">
    <citation type="submission" date="2025-08" db="UniProtKB">
        <authorList>
            <consortium name="Ensembl"/>
        </authorList>
    </citation>
    <scope>IDENTIFICATION</scope>
</reference>
<evidence type="ECO:0000256" key="2">
    <source>
        <dbReference type="ARBA" id="ARBA00022525"/>
    </source>
</evidence>
<comment type="subcellular location">
    <subcellularLocation>
        <location evidence="1">Secreted</location>
    </subcellularLocation>
</comment>
<dbReference type="PANTHER" id="PTHR22923:SF102">
    <property type="entry name" value="CEREBELLIN 13-RELATED"/>
    <property type="match status" value="1"/>
</dbReference>
<dbReference type="GeneTree" id="ENSGT00940000163520"/>
<evidence type="ECO:0000313" key="7">
    <source>
        <dbReference type="Ensembl" id="ENSTNIP00000019246.1"/>
    </source>
</evidence>
<dbReference type="Pfam" id="PF00386">
    <property type="entry name" value="C1q"/>
    <property type="match status" value="1"/>
</dbReference>
<reference evidence="7" key="3">
    <citation type="submission" date="2025-09" db="UniProtKB">
        <authorList>
            <consortium name="Ensembl"/>
        </authorList>
    </citation>
    <scope>IDENTIFICATION</scope>
</reference>
<dbReference type="InterPro" id="IPR001073">
    <property type="entry name" value="C1q_dom"/>
</dbReference>
<accession>H3DFF2</accession>
<evidence type="ECO:0000256" key="1">
    <source>
        <dbReference type="ARBA" id="ARBA00004613"/>
    </source>
</evidence>
<dbReference type="PRINTS" id="PR00007">
    <property type="entry name" value="COMPLEMNTC1Q"/>
</dbReference>
<protein>
    <recommendedName>
        <fullName evidence="6">C1q domain-containing protein</fullName>
    </recommendedName>
</protein>
<keyword evidence="4" id="KW-0175">Coiled coil</keyword>
<dbReference type="Gene3D" id="2.60.120.40">
    <property type="match status" value="1"/>
</dbReference>
<feature type="domain" description="C1q" evidence="6">
    <location>
        <begin position="64"/>
        <end position="200"/>
    </location>
</feature>
<evidence type="ECO:0000256" key="5">
    <source>
        <dbReference type="SAM" id="SignalP"/>
    </source>
</evidence>
<dbReference type="SUPFAM" id="SSF49842">
    <property type="entry name" value="TNF-like"/>
    <property type="match status" value="1"/>
</dbReference>
<feature type="coiled-coil region" evidence="4">
    <location>
        <begin position="35"/>
        <end position="69"/>
    </location>
</feature>
<dbReference type="HOGENOM" id="CLU_001074_8_1_1"/>
<dbReference type="Proteomes" id="UP000007303">
    <property type="component" value="Unassembled WGS sequence"/>
</dbReference>
<dbReference type="GO" id="GO:0005576">
    <property type="term" value="C:extracellular region"/>
    <property type="evidence" value="ECO:0007669"/>
    <property type="project" value="UniProtKB-SubCell"/>
</dbReference>
<dbReference type="OMA" id="IMWAGQK"/>